<feature type="transmembrane region" description="Helical" evidence="8">
    <location>
        <begin position="79"/>
        <end position="99"/>
    </location>
</feature>
<dbReference type="GO" id="GO:0005886">
    <property type="term" value="C:plasma membrane"/>
    <property type="evidence" value="ECO:0007669"/>
    <property type="project" value="UniProtKB-SubCell"/>
</dbReference>
<dbReference type="GO" id="GO:0016763">
    <property type="term" value="F:pentosyltransferase activity"/>
    <property type="evidence" value="ECO:0007669"/>
    <property type="project" value="TreeGrafter"/>
</dbReference>
<evidence type="ECO:0000256" key="3">
    <source>
        <dbReference type="ARBA" id="ARBA00022676"/>
    </source>
</evidence>
<dbReference type="GO" id="GO:0008610">
    <property type="term" value="P:lipid biosynthetic process"/>
    <property type="evidence" value="ECO:0007669"/>
    <property type="project" value="UniProtKB-ARBA"/>
</dbReference>
<evidence type="ECO:0000256" key="8">
    <source>
        <dbReference type="SAM" id="Phobius"/>
    </source>
</evidence>
<evidence type="ECO:0000256" key="2">
    <source>
        <dbReference type="ARBA" id="ARBA00022475"/>
    </source>
</evidence>
<keyword evidence="2" id="KW-1003">Cell membrane</keyword>
<protein>
    <submittedName>
        <fullName evidence="10">Unannotated protein</fullName>
    </submittedName>
</protein>
<dbReference type="EMBL" id="CAEZXP010000009">
    <property type="protein sequence ID" value="CAB4709091.1"/>
    <property type="molecule type" value="Genomic_DNA"/>
</dbReference>
<feature type="domain" description="Glycosyltransferase RgtA/B/C/D-like" evidence="9">
    <location>
        <begin position="63"/>
        <end position="211"/>
    </location>
</feature>
<dbReference type="InterPro" id="IPR050297">
    <property type="entry name" value="LipidA_mod_glycosyltrf_83"/>
</dbReference>
<keyword evidence="7 8" id="KW-0472">Membrane</keyword>
<accession>A0A6J6QB87</accession>
<dbReference type="Pfam" id="PF13231">
    <property type="entry name" value="PMT_2"/>
    <property type="match status" value="1"/>
</dbReference>
<evidence type="ECO:0000256" key="6">
    <source>
        <dbReference type="ARBA" id="ARBA00022989"/>
    </source>
</evidence>
<evidence type="ECO:0000256" key="5">
    <source>
        <dbReference type="ARBA" id="ARBA00022692"/>
    </source>
</evidence>
<feature type="transmembrane region" description="Helical" evidence="8">
    <location>
        <begin position="343"/>
        <end position="370"/>
    </location>
</feature>
<organism evidence="10">
    <name type="scientific">freshwater metagenome</name>
    <dbReference type="NCBI Taxonomy" id="449393"/>
    <lineage>
        <taxon>unclassified sequences</taxon>
        <taxon>metagenomes</taxon>
        <taxon>ecological metagenomes</taxon>
    </lineage>
</organism>
<sequence length="415" mass="45919">MSRRRALALVAVAAAIPRLIVLLHERGAMLASYVEKSDILARQFLASGTFGYVPGEPSASTQPLYGWFMICIYWVAGRHWWTLGTAQVAVSVLTAILVCELGRRTVSLRAGIVAAVIATWEPYLLWHDVHVNREILDQPIGVAMFLLAAQGTLTRRRAALLGVISGVAVLSNSRLIVFPIVLAIYLLWRGTSWRAAILVPVLAAVAVAPWVVRNKVEVGCFAMTTDARALWKANNVNTYTTLAAGKWIDDVPDLAGRPPTPQDTGTTYDQTGEKVHVDECAQQSSYTKLVFTFWREHPGEKAKLAAQATRMIWDPRVGLDEGRNGQGGALDTIRTWIEPVYVLPLYLLAIVGLFFVPLPLRILSLLFIIFETAEGWVFAGTTRYRVSWDWVLALLAVVALSRTPLERPFKRTSSQ</sequence>
<keyword evidence="5 8" id="KW-0812">Transmembrane</keyword>
<gene>
    <name evidence="10" type="ORF">UFOPK2399_01879</name>
</gene>
<evidence type="ECO:0000256" key="4">
    <source>
        <dbReference type="ARBA" id="ARBA00022679"/>
    </source>
</evidence>
<reference evidence="10" key="1">
    <citation type="submission" date="2020-05" db="EMBL/GenBank/DDBJ databases">
        <authorList>
            <person name="Chiriac C."/>
            <person name="Salcher M."/>
            <person name="Ghai R."/>
            <person name="Kavagutti S V."/>
        </authorList>
    </citation>
    <scope>NUCLEOTIDE SEQUENCE</scope>
</reference>
<proteinExistence type="predicted"/>
<dbReference type="PANTHER" id="PTHR33908:SF11">
    <property type="entry name" value="MEMBRANE PROTEIN"/>
    <property type="match status" value="1"/>
</dbReference>
<comment type="subcellular location">
    <subcellularLocation>
        <location evidence="1">Cell membrane</location>
        <topology evidence="1">Multi-pass membrane protein</topology>
    </subcellularLocation>
</comment>
<evidence type="ECO:0000256" key="7">
    <source>
        <dbReference type="ARBA" id="ARBA00023136"/>
    </source>
</evidence>
<evidence type="ECO:0000313" key="10">
    <source>
        <dbReference type="EMBL" id="CAB4709091.1"/>
    </source>
</evidence>
<dbReference type="InterPro" id="IPR038731">
    <property type="entry name" value="RgtA/B/C-like"/>
</dbReference>
<dbReference type="PANTHER" id="PTHR33908">
    <property type="entry name" value="MANNOSYLTRANSFERASE YKCB-RELATED"/>
    <property type="match status" value="1"/>
</dbReference>
<evidence type="ECO:0000256" key="1">
    <source>
        <dbReference type="ARBA" id="ARBA00004651"/>
    </source>
</evidence>
<evidence type="ECO:0000259" key="9">
    <source>
        <dbReference type="Pfam" id="PF13231"/>
    </source>
</evidence>
<feature type="transmembrane region" description="Helical" evidence="8">
    <location>
        <begin position="193"/>
        <end position="212"/>
    </location>
</feature>
<keyword evidence="6 8" id="KW-1133">Transmembrane helix</keyword>
<keyword evidence="3" id="KW-0328">Glycosyltransferase</keyword>
<keyword evidence="4" id="KW-0808">Transferase</keyword>
<feature type="transmembrane region" description="Helical" evidence="8">
    <location>
        <begin position="160"/>
        <end position="187"/>
    </location>
</feature>
<dbReference type="AlphaFoldDB" id="A0A6J6QB87"/>
<name>A0A6J6QB87_9ZZZZ</name>